<dbReference type="SUPFAM" id="SSF53167">
    <property type="entry name" value="Purine and uridine phosphorylases"/>
    <property type="match status" value="1"/>
</dbReference>
<dbReference type="NCBIfam" id="TIGR01697">
    <property type="entry name" value="PNPH-PUNA-XAPA"/>
    <property type="match status" value="1"/>
</dbReference>
<dbReference type="InterPro" id="IPR035994">
    <property type="entry name" value="Nucleoside_phosphorylase_sf"/>
</dbReference>
<evidence type="ECO:0000256" key="5">
    <source>
        <dbReference type="ARBA" id="ARBA00022553"/>
    </source>
</evidence>
<evidence type="ECO:0000256" key="7">
    <source>
        <dbReference type="ARBA" id="ARBA00022679"/>
    </source>
</evidence>
<dbReference type="NCBIfam" id="TIGR01700">
    <property type="entry name" value="PNPH"/>
    <property type="match status" value="1"/>
</dbReference>
<reference evidence="11 12" key="1">
    <citation type="submission" date="2016-10" db="EMBL/GenBank/DDBJ databases">
        <authorList>
            <person name="de Groot N.N."/>
        </authorList>
    </citation>
    <scope>NUCLEOTIDE SEQUENCE [LARGE SCALE GENOMIC DNA]</scope>
    <source>
        <strain evidence="11 12">DSM 20678</strain>
    </source>
</reference>
<feature type="domain" description="Nucleoside phosphorylase" evidence="10">
    <location>
        <begin position="18"/>
        <end position="265"/>
    </location>
</feature>
<dbReference type="Proteomes" id="UP000198577">
    <property type="component" value="Unassembled WGS sequence"/>
</dbReference>
<comment type="pathway">
    <text evidence="2 9">Purine metabolism; purine nucleoside salvage.</text>
</comment>
<evidence type="ECO:0000256" key="3">
    <source>
        <dbReference type="ARBA" id="ARBA00006751"/>
    </source>
</evidence>
<keyword evidence="12" id="KW-1185">Reference proteome</keyword>
<keyword evidence="6 9" id="KW-0328">Glycosyltransferase</keyword>
<comment type="similarity">
    <text evidence="3 9">Belongs to the PNP/MTAP phosphorylase family.</text>
</comment>
<dbReference type="InterPro" id="IPR000845">
    <property type="entry name" value="Nucleoside_phosphorylase_d"/>
</dbReference>
<dbReference type="PANTHER" id="PTHR11904">
    <property type="entry name" value="METHYLTHIOADENOSINE/PURINE NUCLEOSIDE PHOSPHORYLASE"/>
    <property type="match status" value="1"/>
</dbReference>
<dbReference type="PROSITE" id="PS01240">
    <property type="entry name" value="PNP_MTAP_2"/>
    <property type="match status" value="1"/>
</dbReference>
<organism evidence="11 12">
    <name type="scientific">Caldicoprobacter faecalis</name>
    <dbReference type="NCBI Taxonomy" id="937334"/>
    <lineage>
        <taxon>Bacteria</taxon>
        <taxon>Bacillati</taxon>
        <taxon>Bacillota</taxon>
        <taxon>Clostridia</taxon>
        <taxon>Caldicoprobacterales</taxon>
        <taxon>Caldicoprobacteraceae</taxon>
        <taxon>Caldicoprobacter</taxon>
    </lineage>
</organism>
<keyword evidence="7 9" id="KW-0808">Transferase</keyword>
<dbReference type="GO" id="GO:0005737">
    <property type="term" value="C:cytoplasm"/>
    <property type="evidence" value="ECO:0007669"/>
    <property type="project" value="TreeGrafter"/>
</dbReference>
<dbReference type="AlphaFoldDB" id="A0A1I5UA35"/>
<keyword evidence="5" id="KW-0597">Phosphoprotein</keyword>
<evidence type="ECO:0000256" key="8">
    <source>
        <dbReference type="ARBA" id="ARBA00048556"/>
    </source>
</evidence>
<dbReference type="UniPathway" id="UPA00606"/>
<evidence type="ECO:0000256" key="2">
    <source>
        <dbReference type="ARBA" id="ARBA00005058"/>
    </source>
</evidence>
<evidence type="ECO:0000259" key="10">
    <source>
        <dbReference type="Pfam" id="PF01048"/>
    </source>
</evidence>
<dbReference type="PIRSF" id="PIRSF000477">
    <property type="entry name" value="PurNPase"/>
    <property type="match status" value="1"/>
</dbReference>
<gene>
    <name evidence="11" type="ORF">SAMN05444406_10692</name>
</gene>
<evidence type="ECO:0000256" key="6">
    <source>
        <dbReference type="ARBA" id="ARBA00022676"/>
    </source>
</evidence>
<dbReference type="InterPro" id="IPR011270">
    <property type="entry name" value="Pur_Nuc_Pase_Ino/Guo-sp"/>
</dbReference>
<dbReference type="PANTHER" id="PTHR11904:SF9">
    <property type="entry name" value="PURINE NUCLEOSIDE PHOSPHORYLASE-RELATED"/>
    <property type="match status" value="1"/>
</dbReference>
<dbReference type="EMBL" id="FOXR01000006">
    <property type="protein sequence ID" value="SFP91817.1"/>
    <property type="molecule type" value="Genomic_DNA"/>
</dbReference>
<evidence type="ECO:0000256" key="4">
    <source>
        <dbReference type="ARBA" id="ARBA00011233"/>
    </source>
</evidence>
<dbReference type="CDD" id="cd09009">
    <property type="entry name" value="PNP-EcPNPII_like"/>
    <property type="match status" value="1"/>
</dbReference>
<comment type="subunit">
    <text evidence="4">Homotrimer.</text>
</comment>
<dbReference type="InterPro" id="IPR018099">
    <property type="entry name" value="Purine_phosphorylase-2_CS"/>
</dbReference>
<comment type="catalytic activity">
    <reaction evidence="8">
        <text>a purine 2'-deoxy-D-ribonucleoside + phosphate = a purine nucleobase + 2-deoxy-alpha-D-ribose 1-phosphate</text>
        <dbReference type="Rhea" id="RHEA:36431"/>
        <dbReference type="ChEBI" id="CHEBI:26386"/>
        <dbReference type="ChEBI" id="CHEBI:43474"/>
        <dbReference type="ChEBI" id="CHEBI:57259"/>
        <dbReference type="ChEBI" id="CHEBI:142361"/>
        <dbReference type="EC" id="2.4.2.1"/>
    </reaction>
</comment>
<proteinExistence type="inferred from homology"/>
<dbReference type="NCBIfam" id="NF006054">
    <property type="entry name" value="PRK08202.1"/>
    <property type="match status" value="1"/>
</dbReference>
<evidence type="ECO:0000313" key="11">
    <source>
        <dbReference type="EMBL" id="SFP91817.1"/>
    </source>
</evidence>
<sequence>MYKNAAEFIQKRIGVRPTVGLILGSGLGDVVDTIEDPIFIDYKDIPGFPKTTVPGHKGRFAVGRCQGKEIIAAQGRFHYYEGYDMEQVVLPVRTMKILGVQTLIITNSAGGINPDFSPGDLMVIRDHINMSGVNPLRGRNMDDLGPRFPDMTYAYDPDLRRLVMDTAKEMGLKVREGVYAMMPGPSYETPAEIRMLQRLGADAVGMSTVPEVIAAVHAGVKVVGISCITNMAAGLLDKPLTHEEVIETAGQAARDFARLLLGFIAKM</sequence>
<dbReference type="OrthoDB" id="1523230at2"/>
<name>A0A1I5UA35_9FIRM</name>
<evidence type="ECO:0000256" key="1">
    <source>
        <dbReference type="ARBA" id="ARBA00002678"/>
    </source>
</evidence>
<dbReference type="InterPro" id="IPR011268">
    <property type="entry name" value="Purine_phosphorylase"/>
</dbReference>
<dbReference type="GO" id="GO:0004731">
    <property type="term" value="F:purine-nucleoside phosphorylase activity"/>
    <property type="evidence" value="ECO:0007669"/>
    <property type="project" value="UniProtKB-EC"/>
</dbReference>
<dbReference type="Pfam" id="PF01048">
    <property type="entry name" value="PNP_UDP_1"/>
    <property type="match status" value="1"/>
</dbReference>
<accession>A0A1I5UA35</accession>
<dbReference type="FunFam" id="3.40.50.1580:FF:000010">
    <property type="entry name" value="Purine nucleoside phosphorylase"/>
    <property type="match status" value="1"/>
</dbReference>
<evidence type="ECO:0000313" key="12">
    <source>
        <dbReference type="Proteomes" id="UP000198577"/>
    </source>
</evidence>
<evidence type="ECO:0000256" key="9">
    <source>
        <dbReference type="PIRNR" id="PIRNR000477"/>
    </source>
</evidence>
<comment type="function">
    <text evidence="1">The purine nucleoside phosphorylases catalyze the phosphorolytic breakdown of the N-glycosidic bond in the beta-(deoxy)ribonucleoside molecules, with the formation of the corresponding free purine bases and pentose-1-phosphate. Cleaves guanosine, inosine, 2'-deoxyguanosine and 2'-deoxyinosine.</text>
</comment>
<dbReference type="STRING" id="937334.SAMN05444406_10692"/>
<dbReference type="GO" id="GO:0009116">
    <property type="term" value="P:nucleoside metabolic process"/>
    <property type="evidence" value="ECO:0007669"/>
    <property type="project" value="InterPro"/>
</dbReference>
<dbReference type="Gene3D" id="3.40.50.1580">
    <property type="entry name" value="Nucleoside phosphorylase domain"/>
    <property type="match status" value="1"/>
</dbReference>
<protein>
    <recommendedName>
        <fullName evidence="9">Purine nucleoside phosphorylase</fullName>
        <ecNumber evidence="9">2.4.2.1</ecNumber>
    </recommendedName>
    <alternativeName>
        <fullName evidence="9">Inosine-guanosine phosphorylase</fullName>
    </alternativeName>
</protein>
<dbReference type="EC" id="2.4.2.1" evidence="9"/>